<accession>A0A232ELK8</accession>
<dbReference type="Proteomes" id="UP000215335">
    <property type="component" value="Unassembled WGS sequence"/>
</dbReference>
<evidence type="ECO:0000256" key="7">
    <source>
        <dbReference type="RuleBase" id="RU363034"/>
    </source>
</evidence>
<evidence type="ECO:0000313" key="10">
    <source>
        <dbReference type="EMBL" id="OXU19246.1"/>
    </source>
</evidence>
<dbReference type="PANTHER" id="PTHR24264">
    <property type="entry name" value="TRYPSIN-RELATED"/>
    <property type="match status" value="1"/>
</dbReference>
<organism evidence="10 11">
    <name type="scientific">Trichomalopsis sarcophagae</name>
    <dbReference type="NCBI Taxonomy" id="543379"/>
    <lineage>
        <taxon>Eukaryota</taxon>
        <taxon>Metazoa</taxon>
        <taxon>Ecdysozoa</taxon>
        <taxon>Arthropoda</taxon>
        <taxon>Hexapoda</taxon>
        <taxon>Insecta</taxon>
        <taxon>Pterygota</taxon>
        <taxon>Neoptera</taxon>
        <taxon>Endopterygota</taxon>
        <taxon>Hymenoptera</taxon>
        <taxon>Apocrita</taxon>
        <taxon>Proctotrupomorpha</taxon>
        <taxon>Chalcidoidea</taxon>
        <taxon>Pteromalidae</taxon>
        <taxon>Pteromalinae</taxon>
        <taxon>Trichomalopsis</taxon>
    </lineage>
</organism>
<feature type="chain" id="PRO_5013212073" description="Peptidase S1 domain-containing protein" evidence="8">
    <location>
        <begin position="19"/>
        <end position="340"/>
    </location>
</feature>
<keyword evidence="8" id="KW-0732">Signal</keyword>
<dbReference type="EMBL" id="NNAY01003532">
    <property type="protein sequence ID" value="OXU19246.1"/>
    <property type="molecule type" value="Genomic_DNA"/>
</dbReference>
<evidence type="ECO:0000256" key="1">
    <source>
        <dbReference type="ARBA" id="ARBA00004613"/>
    </source>
</evidence>
<dbReference type="STRING" id="543379.A0A232ELK8"/>
<comment type="caution">
    <text evidence="10">The sequence shown here is derived from an EMBL/GenBank/DDBJ whole genome shotgun (WGS) entry which is preliminary data.</text>
</comment>
<gene>
    <name evidence="10" type="ORF">TSAR_008329</name>
</gene>
<keyword evidence="3 7" id="KW-0645">Protease</keyword>
<dbReference type="AlphaFoldDB" id="A0A232ELK8"/>
<dbReference type="PROSITE" id="PS00135">
    <property type="entry name" value="TRYPSIN_SER"/>
    <property type="match status" value="1"/>
</dbReference>
<dbReference type="PROSITE" id="PS50240">
    <property type="entry name" value="TRYPSIN_DOM"/>
    <property type="match status" value="1"/>
</dbReference>
<dbReference type="InterPro" id="IPR001314">
    <property type="entry name" value="Peptidase_S1A"/>
</dbReference>
<dbReference type="SUPFAM" id="SSF50494">
    <property type="entry name" value="Trypsin-like serine proteases"/>
    <property type="match status" value="1"/>
</dbReference>
<protein>
    <recommendedName>
        <fullName evidence="9">Peptidase S1 domain-containing protein</fullName>
    </recommendedName>
</protein>
<reference evidence="10 11" key="1">
    <citation type="journal article" date="2017" name="Curr. Biol.">
        <title>The Evolution of Venom by Co-option of Single-Copy Genes.</title>
        <authorList>
            <person name="Martinson E.O."/>
            <person name="Mrinalini"/>
            <person name="Kelkar Y.D."/>
            <person name="Chang C.H."/>
            <person name="Werren J.H."/>
        </authorList>
    </citation>
    <scope>NUCLEOTIDE SEQUENCE [LARGE SCALE GENOMIC DNA]</scope>
    <source>
        <strain evidence="10 11">Alberta</strain>
        <tissue evidence="10">Whole body</tissue>
    </source>
</reference>
<comment type="subcellular location">
    <subcellularLocation>
        <location evidence="1">Secreted</location>
    </subcellularLocation>
</comment>
<dbReference type="InterPro" id="IPR001254">
    <property type="entry name" value="Trypsin_dom"/>
</dbReference>
<evidence type="ECO:0000256" key="2">
    <source>
        <dbReference type="ARBA" id="ARBA00022525"/>
    </source>
</evidence>
<keyword evidence="11" id="KW-1185">Reference proteome</keyword>
<dbReference type="PRINTS" id="PR00722">
    <property type="entry name" value="CHYMOTRYPSIN"/>
</dbReference>
<dbReference type="Pfam" id="PF00089">
    <property type="entry name" value="Trypsin"/>
    <property type="match status" value="1"/>
</dbReference>
<name>A0A232ELK8_9HYME</name>
<dbReference type="InterPro" id="IPR050127">
    <property type="entry name" value="Serine_Proteases_S1"/>
</dbReference>
<evidence type="ECO:0000256" key="8">
    <source>
        <dbReference type="SAM" id="SignalP"/>
    </source>
</evidence>
<evidence type="ECO:0000259" key="9">
    <source>
        <dbReference type="PROSITE" id="PS50240"/>
    </source>
</evidence>
<evidence type="ECO:0000256" key="4">
    <source>
        <dbReference type="ARBA" id="ARBA00022801"/>
    </source>
</evidence>
<dbReference type="PROSITE" id="PS00134">
    <property type="entry name" value="TRYPSIN_HIS"/>
    <property type="match status" value="1"/>
</dbReference>
<dbReference type="InterPro" id="IPR043504">
    <property type="entry name" value="Peptidase_S1_PA_chymotrypsin"/>
</dbReference>
<dbReference type="GO" id="GO:0006508">
    <property type="term" value="P:proteolysis"/>
    <property type="evidence" value="ECO:0007669"/>
    <property type="project" value="UniProtKB-KW"/>
</dbReference>
<feature type="domain" description="Peptidase S1" evidence="9">
    <location>
        <begin position="95"/>
        <end position="327"/>
    </location>
</feature>
<keyword evidence="5 7" id="KW-0720">Serine protease</keyword>
<evidence type="ECO:0000256" key="3">
    <source>
        <dbReference type="ARBA" id="ARBA00022670"/>
    </source>
</evidence>
<dbReference type="InterPro" id="IPR018114">
    <property type="entry name" value="TRYPSIN_HIS"/>
</dbReference>
<evidence type="ECO:0000256" key="6">
    <source>
        <dbReference type="ARBA" id="ARBA00023157"/>
    </source>
</evidence>
<sequence length="340" mass="37612">MRGLLGVFLIVALPLTFAHIIENKLHLPNILEKHLGGARANTTAPEEDKFFLNWLQNVLGYNPPSATISTTQPPTAEADKCATCYCGVTNKQTRIVGGHETMVNEYPWVALLTYKGRFYCGASVINSKYVLTAAHCVDRFQKTLMGVRILEHDRNSTQETMTKDYRVQEIIRHAGYSTVNYNNDIALIKIDGEFEFDNRMKPVCLAERAKTFTGETGIATGWGAIEEGGPVSTTLREVSVPIMSNADCRASKYPARKITDNMLCAGYKEGQKDSCQGDSGGPLHIMSEGVHRIVGIVSWGEGCAQPGYPGVYTRVNRYITWITKNTADACYCTDHVTLRV</sequence>
<keyword evidence="4 7" id="KW-0378">Hydrolase</keyword>
<dbReference type="InterPro" id="IPR033116">
    <property type="entry name" value="TRYPSIN_SER"/>
</dbReference>
<feature type="signal peptide" evidence="8">
    <location>
        <begin position="1"/>
        <end position="18"/>
    </location>
</feature>
<keyword evidence="6" id="KW-1015">Disulfide bond</keyword>
<dbReference type="GO" id="GO:0005615">
    <property type="term" value="C:extracellular space"/>
    <property type="evidence" value="ECO:0007669"/>
    <property type="project" value="TreeGrafter"/>
</dbReference>
<evidence type="ECO:0000256" key="5">
    <source>
        <dbReference type="ARBA" id="ARBA00022825"/>
    </source>
</evidence>
<dbReference type="CDD" id="cd00190">
    <property type="entry name" value="Tryp_SPc"/>
    <property type="match status" value="1"/>
</dbReference>
<proteinExistence type="predicted"/>
<dbReference type="Gene3D" id="2.40.10.10">
    <property type="entry name" value="Trypsin-like serine proteases"/>
    <property type="match status" value="1"/>
</dbReference>
<dbReference type="PANTHER" id="PTHR24264:SF65">
    <property type="entry name" value="SRCR DOMAIN-CONTAINING PROTEIN"/>
    <property type="match status" value="1"/>
</dbReference>
<dbReference type="GO" id="GO:0004252">
    <property type="term" value="F:serine-type endopeptidase activity"/>
    <property type="evidence" value="ECO:0007669"/>
    <property type="project" value="InterPro"/>
</dbReference>
<keyword evidence="2" id="KW-0964">Secreted</keyword>
<dbReference type="SMART" id="SM00020">
    <property type="entry name" value="Tryp_SPc"/>
    <property type="match status" value="1"/>
</dbReference>
<dbReference type="InterPro" id="IPR009003">
    <property type="entry name" value="Peptidase_S1_PA"/>
</dbReference>
<dbReference type="OrthoDB" id="10012881at2759"/>
<dbReference type="FunFam" id="2.40.10.10:FF:000006">
    <property type="entry name" value="Serine proteinase stubble"/>
    <property type="match status" value="1"/>
</dbReference>
<evidence type="ECO:0000313" key="11">
    <source>
        <dbReference type="Proteomes" id="UP000215335"/>
    </source>
</evidence>